<evidence type="ECO:0000313" key="4">
    <source>
        <dbReference type="EMBL" id="GGG29546.1"/>
    </source>
</evidence>
<dbReference type="GO" id="GO:0016705">
    <property type="term" value="F:oxidoreductase activity, acting on paired donors, with incorporation or reduction of molecular oxygen"/>
    <property type="evidence" value="ECO:0007669"/>
    <property type="project" value="InterPro"/>
</dbReference>
<dbReference type="GO" id="GO:0005829">
    <property type="term" value="C:cytosol"/>
    <property type="evidence" value="ECO:0007669"/>
    <property type="project" value="TreeGrafter"/>
</dbReference>
<organism evidence="4 5">
    <name type="scientific">Caldovatus sediminis</name>
    <dbReference type="NCBI Taxonomy" id="2041189"/>
    <lineage>
        <taxon>Bacteria</taxon>
        <taxon>Pseudomonadati</taxon>
        <taxon>Pseudomonadota</taxon>
        <taxon>Alphaproteobacteria</taxon>
        <taxon>Acetobacterales</taxon>
        <taxon>Roseomonadaceae</taxon>
        <taxon>Caldovatus</taxon>
    </lineage>
</organism>
<dbReference type="InterPro" id="IPR036661">
    <property type="entry name" value="Luciferase-like_sf"/>
</dbReference>
<dbReference type="SUPFAM" id="SSF51679">
    <property type="entry name" value="Bacterial luciferase-like"/>
    <property type="match status" value="1"/>
</dbReference>
<dbReference type="PANTHER" id="PTHR30137">
    <property type="entry name" value="LUCIFERASE-LIKE MONOOXYGENASE"/>
    <property type="match status" value="1"/>
</dbReference>
<dbReference type="Gene3D" id="3.20.20.30">
    <property type="entry name" value="Luciferase-like domain"/>
    <property type="match status" value="1"/>
</dbReference>
<dbReference type="InterPro" id="IPR050766">
    <property type="entry name" value="Bact_Lucif_Oxidored"/>
</dbReference>
<comment type="caution">
    <text evidence="4">The sequence shown here is derived from an EMBL/GenBank/DDBJ whole genome shotgun (WGS) entry which is preliminary data.</text>
</comment>
<evidence type="ECO:0000256" key="1">
    <source>
        <dbReference type="ARBA" id="ARBA00023002"/>
    </source>
</evidence>
<proteinExistence type="predicted"/>
<accession>A0A8J2ZA76</accession>
<reference evidence="4 5" key="1">
    <citation type="journal article" date="2014" name="Int. J. Syst. Evol. Microbiol.">
        <title>Complete genome sequence of Corynebacterium casei LMG S-19264T (=DSM 44701T), isolated from a smear-ripened cheese.</title>
        <authorList>
            <consortium name="US DOE Joint Genome Institute (JGI-PGF)"/>
            <person name="Walter F."/>
            <person name="Albersmeier A."/>
            <person name="Kalinowski J."/>
            <person name="Ruckert C."/>
        </authorList>
    </citation>
    <scope>NUCLEOTIDE SEQUENCE [LARGE SCALE GENOMIC DNA]</scope>
    <source>
        <strain evidence="4 5">CGMCC 1.16330</strain>
    </source>
</reference>
<keyword evidence="5" id="KW-1185">Reference proteome</keyword>
<dbReference type="Pfam" id="PF00296">
    <property type="entry name" value="Bac_luciferase"/>
    <property type="match status" value="1"/>
</dbReference>
<protein>
    <submittedName>
        <fullName evidence="4">Flavin-dependent oxidoreductase</fullName>
    </submittedName>
</protein>
<dbReference type="InterPro" id="IPR011251">
    <property type="entry name" value="Luciferase-like_dom"/>
</dbReference>
<gene>
    <name evidence="4" type="ORF">GCM10010964_16760</name>
</gene>
<keyword evidence="2" id="KW-0503">Monooxygenase</keyword>
<evidence type="ECO:0000313" key="5">
    <source>
        <dbReference type="Proteomes" id="UP000597507"/>
    </source>
</evidence>
<sequence length="354" mass="39546">MKFGLMTQIQLPKPWTATSEREAFWNSIEQAVAGEQAGFEYFWITEQHFFIEIGHCPTPEMVLAAISQRTTRMRLGFGVILVPLHNPFFVAERVATLDVLSNGRCEFGAGRGTSPYVVEGLGFDPAKGRDMGREAMEAILRMLESDLFPGYEGEHYRLPPRHVVPRPIQRPHPPLWVAASALDSWRYAGLQGFGCIGVTRNTPDETAPFVRAFREGLRNADASSLVARVKNDQAGVFAISCVDEDDRRGRALACAAARWYYGDNDAEVNRVRFATDGGVNRVNDKIASRSDDQLIEDAMAIGGNPDTVCRQVERWAEIGIDQFIFFLQAGRTTHEQVMRSIELIGRHVIPRFAG</sequence>
<dbReference type="Proteomes" id="UP000597507">
    <property type="component" value="Unassembled WGS sequence"/>
</dbReference>
<dbReference type="RefSeq" id="WP_188899562.1">
    <property type="nucleotide sequence ID" value="NZ_BMKS01000004.1"/>
</dbReference>
<feature type="domain" description="Luciferase-like" evidence="3">
    <location>
        <begin position="1"/>
        <end position="322"/>
    </location>
</feature>
<dbReference type="GO" id="GO:0004497">
    <property type="term" value="F:monooxygenase activity"/>
    <property type="evidence" value="ECO:0007669"/>
    <property type="project" value="UniProtKB-KW"/>
</dbReference>
<evidence type="ECO:0000259" key="3">
    <source>
        <dbReference type="Pfam" id="PF00296"/>
    </source>
</evidence>
<name>A0A8J2ZA76_9PROT</name>
<evidence type="ECO:0000256" key="2">
    <source>
        <dbReference type="ARBA" id="ARBA00023033"/>
    </source>
</evidence>
<dbReference type="AlphaFoldDB" id="A0A8J2ZA76"/>
<keyword evidence="1" id="KW-0560">Oxidoreductase</keyword>
<dbReference type="EMBL" id="BMKS01000004">
    <property type="protein sequence ID" value="GGG29546.1"/>
    <property type="molecule type" value="Genomic_DNA"/>
</dbReference>
<dbReference type="PANTHER" id="PTHR30137:SF8">
    <property type="entry name" value="BLR5498 PROTEIN"/>
    <property type="match status" value="1"/>
</dbReference>